<feature type="chain" id="PRO_5026206860" evidence="2">
    <location>
        <begin position="21"/>
        <end position="388"/>
    </location>
</feature>
<sequence length="388" mass="43446">MAKPSLPLLTTVVTTAIVVCRECLPGYDVDSLSHVVGLLDGYLNTFSSNWTVPRACNAGLSLRALEYLTTRDPDWGDGKDAAYVAVTKKSLHVLKWLNECYPDRTSWGGLHVRRACKKGLPRSALEYLAARDPDWGSGSRIAEYAAMKGFLHVIEWVGECYPERTVWNPRYDGSLMDTAAEFGHLSILQWLHASRSEGCTTDAMDRAAAVGHLEVVEWLHRYRGEGCTKKAMDDAAAHGHLAVVEWLHSKRGEGCSKAAIRSATANGHLAVVRFLLENRREVCTSDAMRYAAANGHLEIVQWLYVNRGDSNVGAALRYAAENGHTEVVEWLYWYVREQRRGDLCIRDAVQIALKAGQTKVAKLLDRKLKQEASRAKPQQRGKKRRRRQ</sequence>
<dbReference type="Pfam" id="PF13637">
    <property type="entry name" value="Ank_4"/>
    <property type="match status" value="1"/>
</dbReference>
<dbReference type="EMBL" id="QXFX01000130">
    <property type="protein sequence ID" value="KAE9130168.1"/>
    <property type="molecule type" value="Genomic_DNA"/>
</dbReference>
<dbReference type="Gene3D" id="1.25.40.20">
    <property type="entry name" value="Ankyrin repeat-containing domain"/>
    <property type="match status" value="2"/>
</dbReference>
<proteinExistence type="predicted"/>
<organism evidence="3 4">
    <name type="scientific">Phytophthora fragariae</name>
    <dbReference type="NCBI Taxonomy" id="53985"/>
    <lineage>
        <taxon>Eukaryota</taxon>
        <taxon>Sar</taxon>
        <taxon>Stramenopiles</taxon>
        <taxon>Oomycota</taxon>
        <taxon>Peronosporomycetes</taxon>
        <taxon>Peronosporales</taxon>
        <taxon>Peronosporaceae</taxon>
        <taxon>Phytophthora</taxon>
    </lineage>
</organism>
<dbReference type="SUPFAM" id="SSF48403">
    <property type="entry name" value="Ankyrin repeat"/>
    <property type="match status" value="1"/>
</dbReference>
<dbReference type="Proteomes" id="UP000488956">
    <property type="component" value="Unassembled WGS sequence"/>
</dbReference>
<comment type="caution">
    <text evidence="3">The sequence shown here is derived from an EMBL/GenBank/DDBJ whole genome shotgun (WGS) entry which is preliminary data.</text>
</comment>
<protein>
    <submittedName>
        <fullName evidence="3">Uncharacterized protein</fullName>
    </submittedName>
</protein>
<reference evidence="3 4" key="1">
    <citation type="submission" date="2018-09" db="EMBL/GenBank/DDBJ databases">
        <title>Genomic investigation of the strawberry pathogen Phytophthora fragariae indicates pathogenicity is determined by transcriptional variation in three key races.</title>
        <authorList>
            <person name="Adams T.M."/>
            <person name="Armitage A.D."/>
            <person name="Sobczyk M.K."/>
            <person name="Bates H.J."/>
            <person name="Dunwell J.M."/>
            <person name="Nellist C.F."/>
            <person name="Harrison R.J."/>
        </authorList>
    </citation>
    <scope>NUCLEOTIDE SEQUENCE [LARGE SCALE GENOMIC DNA]</scope>
    <source>
        <strain evidence="3 4">ONT-3</strain>
    </source>
</reference>
<keyword evidence="2" id="KW-0732">Signal</keyword>
<dbReference type="InterPro" id="IPR036770">
    <property type="entry name" value="Ankyrin_rpt-contain_sf"/>
</dbReference>
<accession>A0A6G0LTM1</accession>
<evidence type="ECO:0000313" key="4">
    <source>
        <dbReference type="Proteomes" id="UP000488956"/>
    </source>
</evidence>
<dbReference type="InterPro" id="IPR002110">
    <property type="entry name" value="Ankyrin_rpt"/>
</dbReference>
<evidence type="ECO:0000256" key="2">
    <source>
        <dbReference type="SAM" id="SignalP"/>
    </source>
</evidence>
<feature type="signal peptide" evidence="2">
    <location>
        <begin position="1"/>
        <end position="20"/>
    </location>
</feature>
<dbReference type="PANTHER" id="PTHR46586">
    <property type="entry name" value="ANKYRIN REPEAT-CONTAINING PROTEIN"/>
    <property type="match status" value="1"/>
</dbReference>
<dbReference type="PANTHER" id="PTHR46586:SF3">
    <property type="entry name" value="ANKYRIN REPEAT-CONTAINING PROTEIN"/>
    <property type="match status" value="1"/>
</dbReference>
<gene>
    <name evidence="3" type="ORF">PF010_g3941</name>
</gene>
<evidence type="ECO:0000313" key="3">
    <source>
        <dbReference type="EMBL" id="KAE9130168.1"/>
    </source>
</evidence>
<dbReference type="InterPro" id="IPR052050">
    <property type="entry name" value="SecEffector_AnkRepeat"/>
</dbReference>
<feature type="region of interest" description="Disordered" evidence="1">
    <location>
        <begin position="368"/>
        <end position="388"/>
    </location>
</feature>
<feature type="compositionally biased region" description="Basic residues" evidence="1">
    <location>
        <begin position="377"/>
        <end position="388"/>
    </location>
</feature>
<dbReference type="Pfam" id="PF12796">
    <property type="entry name" value="Ank_2"/>
    <property type="match status" value="1"/>
</dbReference>
<name>A0A6G0LTM1_9STRA</name>
<evidence type="ECO:0000256" key="1">
    <source>
        <dbReference type="SAM" id="MobiDB-lite"/>
    </source>
</evidence>
<dbReference type="AlphaFoldDB" id="A0A6G0LTM1"/>